<sequence>MTSEFRDHQFFSGCKNGKWRSMPLMHIAYGLAEEHQQGKKTSSSSGSVGVRPSPFTTEY</sequence>
<evidence type="ECO:0000256" key="1">
    <source>
        <dbReference type="SAM" id="MobiDB-lite"/>
    </source>
</evidence>
<gene>
    <name evidence="2" type="ORF">FRX31_022425</name>
</gene>
<proteinExistence type="predicted"/>
<protein>
    <submittedName>
        <fullName evidence="2">Uncharacterized protein</fullName>
    </submittedName>
</protein>
<accession>A0A7J6VUY7</accession>
<reference evidence="2 3" key="1">
    <citation type="submission" date="2020-06" db="EMBL/GenBank/DDBJ databases">
        <title>Transcriptomic and genomic resources for Thalictrum thalictroides and T. hernandezii: Facilitating candidate gene discovery in an emerging model plant lineage.</title>
        <authorList>
            <person name="Arias T."/>
            <person name="Riano-Pachon D.M."/>
            <person name="Di Stilio V.S."/>
        </authorList>
    </citation>
    <scope>NUCLEOTIDE SEQUENCE [LARGE SCALE GENOMIC DNA]</scope>
    <source>
        <strain evidence="3">cv. WT478/WT964</strain>
        <tissue evidence="2">Leaves</tissue>
    </source>
</reference>
<dbReference type="Proteomes" id="UP000554482">
    <property type="component" value="Unassembled WGS sequence"/>
</dbReference>
<evidence type="ECO:0000313" key="2">
    <source>
        <dbReference type="EMBL" id="KAF5187980.1"/>
    </source>
</evidence>
<evidence type="ECO:0000313" key="3">
    <source>
        <dbReference type="Proteomes" id="UP000554482"/>
    </source>
</evidence>
<feature type="region of interest" description="Disordered" evidence="1">
    <location>
        <begin position="34"/>
        <end position="59"/>
    </location>
</feature>
<organism evidence="2 3">
    <name type="scientific">Thalictrum thalictroides</name>
    <name type="common">Rue-anemone</name>
    <name type="synonym">Anemone thalictroides</name>
    <dbReference type="NCBI Taxonomy" id="46969"/>
    <lineage>
        <taxon>Eukaryota</taxon>
        <taxon>Viridiplantae</taxon>
        <taxon>Streptophyta</taxon>
        <taxon>Embryophyta</taxon>
        <taxon>Tracheophyta</taxon>
        <taxon>Spermatophyta</taxon>
        <taxon>Magnoliopsida</taxon>
        <taxon>Ranunculales</taxon>
        <taxon>Ranunculaceae</taxon>
        <taxon>Thalictroideae</taxon>
        <taxon>Thalictrum</taxon>
    </lineage>
</organism>
<feature type="compositionally biased region" description="Low complexity" evidence="1">
    <location>
        <begin position="42"/>
        <end position="59"/>
    </location>
</feature>
<dbReference type="EMBL" id="JABWDY010027311">
    <property type="protein sequence ID" value="KAF5187980.1"/>
    <property type="molecule type" value="Genomic_DNA"/>
</dbReference>
<name>A0A7J6VUY7_THATH</name>
<comment type="caution">
    <text evidence="2">The sequence shown here is derived from an EMBL/GenBank/DDBJ whole genome shotgun (WGS) entry which is preliminary data.</text>
</comment>
<keyword evidence="3" id="KW-1185">Reference proteome</keyword>
<dbReference type="AlphaFoldDB" id="A0A7J6VUY7"/>